<accession>A0A2S5R953</accession>
<keyword evidence="4" id="KW-1185">Reference proteome</keyword>
<keyword evidence="2" id="KW-0732">Signal</keyword>
<dbReference type="Proteomes" id="UP000239425">
    <property type="component" value="Unassembled WGS sequence"/>
</dbReference>
<name>A0A2S5R953_9PROT</name>
<dbReference type="Pfam" id="PF04333">
    <property type="entry name" value="MlaA"/>
    <property type="match status" value="1"/>
</dbReference>
<keyword evidence="3" id="KW-0449">Lipoprotein</keyword>
<dbReference type="PRINTS" id="PR01805">
    <property type="entry name" value="VACJLIPOPROT"/>
</dbReference>
<gene>
    <name evidence="3" type="ORF">HCUR_00747</name>
</gene>
<evidence type="ECO:0000256" key="1">
    <source>
        <dbReference type="ARBA" id="ARBA00010634"/>
    </source>
</evidence>
<dbReference type="OrthoDB" id="9785326at2"/>
<evidence type="ECO:0000313" key="3">
    <source>
        <dbReference type="EMBL" id="PPE03732.1"/>
    </source>
</evidence>
<dbReference type="PROSITE" id="PS51257">
    <property type="entry name" value="PROKAR_LIPOPROTEIN"/>
    <property type="match status" value="1"/>
</dbReference>
<comment type="similarity">
    <text evidence="1">Belongs to the MlaA family.</text>
</comment>
<dbReference type="GO" id="GO:0120010">
    <property type="term" value="P:intermembrane phospholipid transfer"/>
    <property type="evidence" value="ECO:0007669"/>
    <property type="project" value="TreeGrafter"/>
</dbReference>
<dbReference type="PANTHER" id="PTHR30035">
    <property type="entry name" value="LIPOPROTEIN VACJ-RELATED"/>
    <property type="match status" value="1"/>
</dbReference>
<protein>
    <submittedName>
        <fullName evidence="3">Putative phospholipid-binding lipoprotein MlaA</fullName>
    </submittedName>
</protein>
<dbReference type="RefSeq" id="WP_104206780.1">
    <property type="nucleotide sequence ID" value="NZ_PHHC01000082.1"/>
</dbReference>
<organism evidence="3 4">
    <name type="scientific">Holospora curviuscula</name>
    <dbReference type="NCBI Taxonomy" id="1082868"/>
    <lineage>
        <taxon>Bacteria</taxon>
        <taxon>Pseudomonadati</taxon>
        <taxon>Pseudomonadota</taxon>
        <taxon>Alphaproteobacteria</taxon>
        <taxon>Holosporales</taxon>
        <taxon>Holosporaceae</taxon>
        <taxon>Holospora</taxon>
    </lineage>
</organism>
<dbReference type="EMBL" id="PHHC01000082">
    <property type="protein sequence ID" value="PPE03732.1"/>
    <property type="molecule type" value="Genomic_DNA"/>
</dbReference>
<proteinExistence type="inferred from homology"/>
<dbReference type="GO" id="GO:0016020">
    <property type="term" value="C:membrane"/>
    <property type="evidence" value="ECO:0007669"/>
    <property type="project" value="InterPro"/>
</dbReference>
<sequence length="264" mass="29787">MIKIKHCILVGFIIFLGGCSENQSEVLMTTQQRKPTVPPKEKKKKIKEKDVIWDPLEPWNRGVFIFNQAIEHVIWEPILTVYKTLIPSYGQTAVHNVLQHVKMPINIISLGLQGEGERALSQFARFICNTLFGLGGIIDIANDIHLEAESEDISSLLKAYNVPTGCFMILPFLGPTVSRDAFGKLCMSGVYAWISPLALVSYGLFGIENLNQRIIFKDSIDHVMEFSADPYAVIRRAYYEARGEFPDSFEEEAAENEEEDGENE</sequence>
<dbReference type="PANTHER" id="PTHR30035:SF3">
    <property type="entry name" value="INTERMEMBRANE PHOSPHOLIPID TRANSPORT SYSTEM LIPOPROTEIN MLAA"/>
    <property type="match status" value="1"/>
</dbReference>
<evidence type="ECO:0000256" key="2">
    <source>
        <dbReference type="ARBA" id="ARBA00022729"/>
    </source>
</evidence>
<comment type="caution">
    <text evidence="3">The sequence shown here is derived from an EMBL/GenBank/DDBJ whole genome shotgun (WGS) entry which is preliminary data.</text>
</comment>
<evidence type="ECO:0000313" key="4">
    <source>
        <dbReference type="Proteomes" id="UP000239425"/>
    </source>
</evidence>
<dbReference type="AlphaFoldDB" id="A0A2S5R953"/>
<reference evidence="3 4" key="1">
    <citation type="submission" date="2017-11" db="EMBL/GenBank/DDBJ databases">
        <title>Comparative genomic analysis of Holospora spp., intranuclear symbionts of paramecia.</title>
        <authorList>
            <person name="Garushyants S.K."/>
            <person name="Beliavskaya A."/>
            <person name="Malko D.B."/>
            <person name="Logacheva M.D."/>
            <person name="Rautian M.S."/>
            <person name="Gelfand M.S."/>
        </authorList>
    </citation>
    <scope>NUCLEOTIDE SEQUENCE [LARGE SCALE GENOMIC DNA]</scope>
    <source>
        <strain evidence="4">02AZ16</strain>
    </source>
</reference>
<dbReference type="InterPro" id="IPR007428">
    <property type="entry name" value="MlaA"/>
</dbReference>